<keyword evidence="5 11" id="KW-0812">Transmembrane</keyword>
<evidence type="ECO:0000313" key="15">
    <source>
        <dbReference type="EMBL" id="KAF4661476.1"/>
    </source>
</evidence>
<keyword evidence="8" id="KW-0496">Mitochondrion</keyword>
<dbReference type="InterPro" id="IPR004686">
    <property type="entry name" value="Mtc"/>
</dbReference>
<dbReference type="EMBL" id="JABANN010000351">
    <property type="protein sequence ID" value="KAF4661476.1"/>
    <property type="molecule type" value="Genomic_DNA"/>
</dbReference>
<proteinExistence type="inferred from homology"/>
<sequence length="1123" mass="125132">MSDTPSPTPTPGPEEVGGEAVLLSFAIYIGIFTALVILYTILRPRLPRLYQPRKYIEELQCQLSSRAFATFGSWIPGAIKITDEELFADAGLDAVAFIRLLRLGTKVALVGCFNAIYLLPIYKYQGEGADDALDQHSLGHLPNGSKAMWATLVASYVIFSWTLFLVYREFSWYLRKRHEFMARDTVANYTVFVRCIPENLRSNHRLRGYFEDITPGQVADVRVALDVDELEKEVDERESLIPNLEHAYNLLELKGVRQQTRKPMCSKNKLDTITMLEAQLASLNRYISKTIDDAKAFQEEAASDEEEKVHKGFEMADVTRLVPLIPLSKITSSKTFRVRSAGFITFRTLQSTMIALQMLLHCEPFRLCTEPTPLPDDVYWSNVGMPHLHQQIGLLVSLAATIALCIFWTIPVAFVASISNVSFLKEELPFLEDAVEAWPAMDILLQQVSPIALSILNALLPVFLMLFSKWEGHISLATLNASLFGKLALFFIIQTFFVSAIASSLMASLKDLTEEPLETLQTILATNLPQQANYFISFVFVQIGLDLGLELIRLVPAVTALLRKWLGPNLSEKERSRPWLGLKPLSSPVDLEQPKLVSTVMLFFMILFVYSVMSPITSFVMAFAFTTYALVYKIEYASVYDPSNDTGGQLWSRAIRFIIACAVIAQFTVMTVLAIKEGPVVSPLMLPLFIGTILFWIYLEQRHFIAASFLPAKTCVEIDRQRLAKGFNAEVWDGCYNPIAMRQRIAQPEVADSIRELPERDDDDLESVGTPRDAAAKGKADSPTEPTTTESATINEIRFFMPSSSVAAEPSTPPFSLTGDRYDQSTYWGRFRRMLDQCDPTTLLHSTKEIYEARNALHDYYNGKSKLSDEELWKARKLKESAIHPDTGDLIPQPFRMSGYVPFNGPVCVGAVMAKSTPAIVFWHWVNQSQNAFVNYFNRNASSPVDDETLTWSYMGAVTSAIAIAYGLSTVVKKRLPPAKATVVLRWVGLPASMVASSANCFIMRHSELDTGITVFKKGTNEEIGTSKAAAKKALKEVVASRVLLQFPVFGVSPAFMTLPPVQRLCLAYPSLALPISTTVLLLSFGLGLPASIAAFPQTGVIPENSLEPELRGHGDLQYNKGL</sequence>
<evidence type="ECO:0000256" key="8">
    <source>
        <dbReference type="ARBA" id="ARBA00023128"/>
    </source>
</evidence>
<keyword evidence="6" id="KW-0029">Amino-acid transport</keyword>
<dbReference type="InterPro" id="IPR003864">
    <property type="entry name" value="CSC1/OSCA1-like_7TM"/>
</dbReference>
<feature type="transmembrane region" description="Helical" evidence="11">
    <location>
        <begin position="443"/>
        <end position="467"/>
    </location>
</feature>
<dbReference type="PANTHER" id="PTHR13018:SF5">
    <property type="entry name" value="RE44586P"/>
    <property type="match status" value="1"/>
</dbReference>
<evidence type="ECO:0000256" key="7">
    <source>
        <dbReference type="ARBA" id="ARBA00022989"/>
    </source>
</evidence>
<feature type="domain" description="CSC1/OSCA1-like 7TM region" evidence="12">
    <location>
        <begin position="396"/>
        <end position="672"/>
    </location>
</feature>
<evidence type="ECO:0000256" key="11">
    <source>
        <dbReference type="SAM" id="Phobius"/>
    </source>
</evidence>
<evidence type="ECO:0000256" key="2">
    <source>
        <dbReference type="ARBA" id="ARBA00005974"/>
    </source>
</evidence>
<dbReference type="Proteomes" id="UP000572268">
    <property type="component" value="Unassembled WGS sequence"/>
</dbReference>
<gene>
    <name evidence="15" type="ORF">FOL46_005729</name>
</gene>
<comment type="similarity">
    <text evidence="2">Belongs to the sideroflexin family.</text>
</comment>
<dbReference type="GO" id="GO:0005886">
    <property type="term" value="C:plasma membrane"/>
    <property type="evidence" value="ECO:0007669"/>
    <property type="project" value="TreeGrafter"/>
</dbReference>
<dbReference type="AlphaFoldDB" id="A0A7J6LQR4"/>
<protein>
    <recommendedName>
        <fullName evidence="17">DUF221-domain-containing protein</fullName>
    </recommendedName>
</protein>
<evidence type="ECO:0000259" key="13">
    <source>
        <dbReference type="Pfam" id="PF13967"/>
    </source>
</evidence>
<evidence type="ECO:0000256" key="1">
    <source>
        <dbReference type="ARBA" id="ARBA00004225"/>
    </source>
</evidence>
<dbReference type="Pfam" id="PF03820">
    <property type="entry name" value="SFXNs"/>
    <property type="match status" value="1"/>
</dbReference>
<keyword evidence="4" id="KW-0813">Transport</keyword>
<dbReference type="GO" id="GO:0031966">
    <property type="term" value="C:mitochondrial membrane"/>
    <property type="evidence" value="ECO:0007669"/>
    <property type="project" value="UniProtKB-SubCell"/>
</dbReference>
<organism evidence="15 16">
    <name type="scientific">Perkinsus olseni</name>
    <name type="common">Perkinsus atlanticus</name>
    <dbReference type="NCBI Taxonomy" id="32597"/>
    <lineage>
        <taxon>Eukaryota</taxon>
        <taxon>Sar</taxon>
        <taxon>Alveolata</taxon>
        <taxon>Perkinsozoa</taxon>
        <taxon>Perkinsea</taxon>
        <taxon>Perkinsida</taxon>
        <taxon>Perkinsidae</taxon>
        <taxon>Perkinsus</taxon>
    </lineage>
</organism>
<name>A0A7J6LQR4_PEROL</name>
<feature type="transmembrane region" description="Helical" evidence="11">
    <location>
        <begin position="650"/>
        <end position="673"/>
    </location>
</feature>
<comment type="subcellular location">
    <subcellularLocation>
        <location evidence="1">Mitochondrion membrane</location>
        <topology evidence="1">Multi-pass membrane protein</topology>
    </subcellularLocation>
</comment>
<dbReference type="Pfam" id="PF14703">
    <property type="entry name" value="PHM7_cyt"/>
    <property type="match status" value="1"/>
</dbReference>
<feature type="compositionally biased region" description="Low complexity" evidence="10">
    <location>
        <begin position="783"/>
        <end position="793"/>
    </location>
</feature>
<feature type="transmembrane region" description="Helical" evidence="11">
    <location>
        <begin position="147"/>
        <end position="167"/>
    </location>
</feature>
<dbReference type="Pfam" id="PF13967">
    <property type="entry name" value="RSN1_TM"/>
    <property type="match status" value="1"/>
</dbReference>
<evidence type="ECO:0000256" key="10">
    <source>
        <dbReference type="SAM" id="MobiDB-lite"/>
    </source>
</evidence>
<dbReference type="InterPro" id="IPR032880">
    <property type="entry name" value="CSC1/OSCA1-like_N"/>
</dbReference>
<comment type="similarity">
    <text evidence="3">Belongs to the CSC1 (TC 1.A.17) family.</text>
</comment>
<evidence type="ECO:0008006" key="17">
    <source>
        <dbReference type="Google" id="ProtNLM"/>
    </source>
</evidence>
<evidence type="ECO:0000256" key="4">
    <source>
        <dbReference type="ARBA" id="ARBA00022448"/>
    </source>
</evidence>
<keyword evidence="9 11" id="KW-0472">Membrane</keyword>
<dbReference type="Pfam" id="PF02714">
    <property type="entry name" value="RSN1_7TM"/>
    <property type="match status" value="1"/>
</dbReference>
<dbReference type="GO" id="GO:0006865">
    <property type="term" value="P:amino acid transport"/>
    <property type="evidence" value="ECO:0007669"/>
    <property type="project" value="UniProtKB-KW"/>
</dbReference>
<feature type="region of interest" description="Disordered" evidence="10">
    <location>
        <begin position="757"/>
        <end position="794"/>
    </location>
</feature>
<evidence type="ECO:0000259" key="14">
    <source>
        <dbReference type="Pfam" id="PF14703"/>
    </source>
</evidence>
<feature type="transmembrane region" description="Helical" evidence="11">
    <location>
        <begin position="1067"/>
        <end position="1089"/>
    </location>
</feature>
<feature type="transmembrane region" description="Helical" evidence="11">
    <location>
        <begin position="107"/>
        <end position="124"/>
    </location>
</feature>
<evidence type="ECO:0000256" key="6">
    <source>
        <dbReference type="ARBA" id="ARBA00022970"/>
    </source>
</evidence>
<feature type="domain" description="CSC1/OSCA1-like cytosolic" evidence="14">
    <location>
        <begin position="189"/>
        <end position="299"/>
    </location>
</feature>
<feature type="domain" description="CSC1/OSCA1-like N-terminal transmembrane" evidence="13">
    <location>
        <begin position="21"/>
        <end position="169"/>
    </location>
</feature>
<feature type="transmembrane region" description="Helical" evidence="11">
    <location>
        <begin position="487"/>
        <end position="509"/>
    </location>
</feature>
<feature type="transmembrane region" description="Helical" evidence="11">
    <location>
        <begin position="394"/>
        <end position="423"/>
    </location>
</feature>
<dbReference type="InterPro" id="IPR027815">
    <property type="entry name" value="CSC1/OSCA1-like_cyt"/>
</dbReference>
<feature type="transmembrane region" description="Helical" evidence="11">
    <location>
        <begin position="602"/>
        <end position="630"/>
    </location>
</feature>
<feature type="transmembrane region" description="Helical" evidence="11">
    <location>
        <begin position="680"/>
        <end position="699"/>
    </location>
</feature>
<keyword evidence="7 11" id="KW-1133">Transmembrane helix</keyword>
<feature type="transmembrane region" description="Helical" evidence="11">
    <location>
        <begin position="952"/>
        <end position="972"/>
    </location>
</feature>
<dbReference type="PANTHER" id="PTHR13018">
    <property type="entry name" value="PROBABLE MEMBRANE PROTEIN DUF221-RELATED"/>
    <property type="match status" value="1"/>
</dbReference>
<evidence type="ECO:0000256" key="3">
    <source>
        <dbReference type="ARBA" id="ARBA00007779"/>
    </source>
</evidence>
<dbReference type="InterPro" id="IPR045122">
    <property type="entry name" value="Csc1-like"/>
</dbReference>
<accession>A0A7J6LQR4</accession>
<evidence type="ECO:0000256" key="9">
    <source>
        <dbReference type="ARBA" id="ARBA00023136"/>
    </source>
</evidence>
<feature type="transmembrane region" description="Helical" evidence="11">
    <location>
        <begin position="20"/>
        <end position="42"/>
    </location>
</feature>
<comment type="caution">
    <text evidence="15">The sequence shown here is derived from an EMBL/GenBank/DDBJ whole genome shotgun (WGS) entry which is preliminary data.</text>
</comment>
<reference evidence="15 16" key="1">
    <citation type="submission" date="2020-04" db="EMBL/GenBank/DDBJ databases">
        <title>Perkinsus olseni comparative genomics.</title>
        <authorList>
            <person name="Bogema D.R."/>
        </authorList>
    </citation>
    <scope>NUCLEOTIDE SEQUENCE [LARGE SCALE GENOMIC DNA]</scope>
    <source>
        <strain evidence="15">ATCC PRA-31</strain>
    </source>
</reference>
<evidence type="ECO:0000313" key="16">
    <source>
        <dbReference type="Proteomes" id="UP000572268"/>
    </source>
</evidence>
<dbReference type="GO" id="GO:0005227">
    <property type="term" value="F:calcium-activated cation channel activity"/>
    <property type="evidence" value="ECO:0007669"/>
    <property type="project" value="InterPro"/>
</dbReference>
<evidence type="ECO:0000256" key="5">
    <source>
        <dbReference type="ARBA" id="ARBA00022692"/>
    </source>
</evidence>
<evidence type="ECO:0000259" key="12">
    <source>
        <dbReference type="Pfam" id="PF02714"/>
    </source>
</evidence>